<dbReference type="STRING" id="927083.DB32_000190"/>
<dbReference type="KEGG" id="samy:DB32_000190"/>
<feature type="domain" description="Methyltransferase type 12" evidence="1">
    <location>
        <begin position="60"/>
        <end position="151"/>
    </location>
</feature>
<proteinExistence type="predicted"/>
<evidence type="ECO:0000313" key="2">
    <source>
        <dbReference type="EMBL" id="AKF03041.1"/>
    </source>
</evidence>
<protein>
    <recommendedName>
        <fullName evidence="1">Methyltransferase type 12 domain-containing protein</fullName>
    </recommendedName>
</protein>
<gene>
    <name evidence="2" type="ORF">DB32_000190</name>
</gene>
<evidence type="ECO:0000313" key="3">
    <source>
        <dbReference type="Proteomes" id="UP000034883"/>
    </source>
</evidence>
<dbReference type="Gene3D" id="3.40.50.150">
    <property type="entry name" value="Vaccinia Virus protein VP39"/>
    <property type="match status" value="1"/>
</dbReference>
<dbReference type="EMBL" id="CP011125">
    <property type="protein sequence ID" value="AKF03041.1"/>
    <property type="molecule type" value="Genomic_DNA"/>
</dbReference>
<dbReference type="PANTHER" id="PTHR43861:SF1">
    <property type="entry name" value="TRANS-ACONITATE 2-METHYLTRANSFERASE"/>
    <property type="match status" value="1"/>
</dbReference>
<dbReference type="PANTHER" id="PTHR43861">
    <property type="entry name" value="TRANS-ACONITATE 2-METHYLTRANSFERASE-RELATED"/>
    <property type="match status" value="1"/>
</dbReference>
<dbReference type="Proteomes" id="UP000034883">
    <property type="component" value="Chromosome"/>
</dbReference>
<dbReference type="InterPro" id="IPR029063">
    <property type="entry name" value="SAM-dependent_MTases_sf"/>
</dbReference>
<keyword evidence="3" id="KW-1185">Reference proteome</keyword>
<dbReference type="SUPFAM" id="SSF53335">
    <property type="entry name" value="S-adenosyl-L-methionine-dependent methyltransferases"/>
    <property type="match status" value="1"/>
</dbReference>
<organism evidence="2 3">
    <name type="scientific">Sandaracinus amylolyticus</name>
    <dbReference type="NCBI Taxonomy" id="927083"/>
    <lineage>
        <taxon>Bacteria</taxon>
        <taxon>Pseudomonadati</taxon>
        <taxon>Myxococcota</taxon>
        <taxon>Polyangia</taxon>
        <taxon>Polyangiales</taxon>
        <taxon>Sandaracinaceae</taxon>
        <taxon>Sandaracinus</taxon>
    </lineage>
</organism>
<accession>A0A0F6YFZ3</accession>
<name>A0A0F6YFZ3_9BACT</name>
<evidence type="ECO:0000259" key="1">
    <source>
        <dbReference type="Pfam" id="PF08242"/>
    </source>
</evidence>
<dbReference type="Pfam" id="PF08242">
    <property type="entry name" value="Methyltransf_12"/>
    <property type="match status" value="1"/>
</dbReference>
<reference evidence="2 3" key="1">
    <citation type="submission" date="2015-03" db="EMBL/GenBank/DDBJ databases">
        <title>Genome assembly of Sandaracinus amylolyticus DSM 53668.</title>
        <authorList>
            <person name="Sharma G."/>
            <person name="Subramanian S."/>
        </authorList>
    </citation>
    <scope>NUCLEOTIDE SEQUENCE [LARGE SCALE GENOMIC DNA]</scope>
    <source>
        <strain evidence="2 3">DSM 53668</strain>
    </source>
</reference>
<sequence length="275" mass="30359">MSQPGSRADDMSQNATRDRYTFGDTDVAAHRLRLLAAVYEPSSRAWITARAGDLRDARVIDLGCGPGHTTRMLGDVLAPASLLGLDASPRYVRAAREAMPEPARFEVHDVTTALPERDADLLYCRFLLTHLGDPRAALDVWYDAARDGGALLVEEVEELRATDPMLRRYYEIVAAMQAHHRQSLQVGRLLDAAAGATRWTTVRSETATIALPASRMAMLHALNLATWGEAEIARGACEAREVADIAARLRAIAEDDEGLIVECEMRRMELRRAPR</sequence>
<dbReference type="AlphaFoldDB" id="A0A0F6YFZ3"/>
<dbReference type="InterPro" id="IPR013217">
    <property type="entry name" value="Methyltransf_12"/>
</dbReference>
<dbReference type="CDD" id="cd02440">
    <property type="entry name" value="AdoMet_MTases"/>
    <property type="match status" value="1"/>
</dbReference>